<evidence type="ECO:0000313" key="2">
    <source>
        <dbReference type="EMBL" id="MCJ0741565.1"/>
    </source>
</evidence>
<feature type="transmembrane region" description="Helical" evidence="1">
    <location>
        <begin position="45"/>
        <end position="64"/>
    </location>
</feature>
<proteinExistence type="predicted"/>
<keyword evidence="1" id="KW-1133">Transmembrane helix</keyword>
<sequence length="76" mass="8619">MANPNEHHFTLCPLANLGINWCPGCGLGRSISALFHANINESLRYHWFGIPALALILYRIYKLITVLTIKEKRISI</sequence>
<name>A0ABS9ZSJ4_9SPHI</name>
<reference evidence="2" key="1">
    <citation type="submission" date="2022-03" db="EMBL/GenBank/DDBJ databases">
        <authorList>
            <person name="Woo C.Y."/>
        </authorList>
    </citation>
    <scope>NUCLEOTIDE SEQUENCE</scope>
    <source>
        <strain evidence="2">CYS-01</strain>
    </source>
</reference>
<evidence type="ECO:0000313" key="3">
    <source>
        <dbReference type="Proteomes" id="UP001165460"/>
    </source>
</evidence>
<dbReference type="EMBL" id="JALGBH010000001">
    <property type="protein sequence ID" value="MCJ0741565.1"/>
    <property type="molecule type" value="Genomic_DNA"/>
</dbReference>
<dbReference type="Pfam" id="PF10825">
    <property type="entry name" value="DUF2752"/>
    <property type="match status" value="1"/>
</dbReference>
<dbReference type="Proteomes" id="UP001165460">
    <property type="component" value="Unassembled WGS sequence"/>
</dbReference>
<protein>
    <submittedName>
        <fullName evidence="2">DUF2752 domain-containing protein</fullName>
    </submittedName>
</protein>
<gene>
    <name evidence="2" type="ORF">MMF97_02500</name>
</gene>
<keyword evidence="3" id="KW-1185">Reference proteome</keyword>
<comment type="caution">
    <text evidence="2">The sequence shown here is derived from an EMBL/GenBank/DDBJ whole genome shotgun (WGS) entry which is preliminary data.</text>
</comment>
<keyword evidence="1" id="KW-0472">Membrane</keyword>
<keyword evidence="1" id="KW-0812">Transmembrane</keyword>
<organism evidence="2 3">
    <name type="scientific">Pedobacter montanisoli</name>
    <dbReference type="NCBI Taxonomy" id="2923277"/>
    <lineage>
        <taxon>Bacteria</taxon>
        <taxon>Pseudomonadati</taxon>
        <taxon>Bacteroidota</taxon>
        <taxon>Sphingobacteriia</taxon>
        <taxon>Sphingobacteriales</taxon>
        <taxon>Sphingobacteriaceae</taxon>
        <taxon>Pedobacter</taxon>
    </lineage>
</organism>
<accession>A0ABS9ZSJ4</accession>
<evidence type="ECO:0000256" key="1">
    <source>
        <dbReference type="SAM" id="Phobius"/>
    </source>
</evidence>
<dbReference type="InterPro" id="IPR021215">
    <property type="entry name" value="DUF2752"/>
</dbReference>